<gene>
    <name evidence="1" type="ORF">SAMN04488078_1002143</name>
</gene>
<evidence type="ECO:0000313" key="2">
    <source>
        <dbReference type="Proteomes" id="UP000198440"/>
    </source>
</evidence>
<dbReference type="Proteomes" id="UP000198440">
    <property type="component" value="Unassembled WGS sequence"/>
</dbReference>
<name>A0A239B9C9_9RHOB</name>
<proteinExistence type="predicted"/>
<dbReference type="AlphaFoldDB" id="A0A239B9C9"/>
<dbReference type="EMBL" id="FZON01000002">
    <property type="protein sequence ID" value="SNS04131.1"/>
    <property type="molecule type" value="Genomic_DNA"/>
</dbReference>
<evidence type="ECO:0000313" key="1">
    <source>
        <dbReference type="EMBL" id="SNS04131.1"/>
    </source>
</evidence>
<organism evidence="1 2">
    <name type="scientific">Antarctobacter heliothermus</name>
    <dbReference type="NCBI Taxonomy" id="74033"/>
    <lineage>
        <taxon>Bacteria</taxon>
        <taxon>Pseudomonadati</taxon>
        <taxon>Pseudomonadota</taxon>
        <taxon>Alphaproteobacteria</taxon>
        <taxon>Rhodobacterales</taxon>
        <taxon>Roseobacteraceae</taxon>
        <taxon>Antarctobacter</taxon>
    </lineage>
</organism>
<sequence>MTWATPALAQSDRVALEWDRWLAAQGNPPGVLVFLIEDHELLAQDNALVRAVFAD</sequence>
<reference evidence="1 2" key="1">
    <citation type="submission" date="2017-06" db="EMBL/GenBank/DDBJ databases">
        <authorList>
            <person name="Kim H.J."/>
            <person name="Triplett B.A."/>
        </authorList>
    </citation>
    <scope>NUCLEOTIDE SEQUENCE [LARGE SCALE GENOMIC DNA]</scope>
    <source>
        <strain evidence="1 2">DSM 11445</strain>
    </source>
</reference>
<dbReference type="RefSeq" id="WP_170940962.1">
    <property type="nucleotide sequence ID" value="NZ_FZON01000002.1"/>
</dbReference>
<protein>
    <submittedName>
        <fullName evidence="1">Uncharacterized protein</fullName>
    </submittedName>
</protein>
<accession>A0A239B9C9</accession>